<feature type="region of interest" description="Disordered" evidence="1">
    <location>
        <begin position="1"/>
        <end position="28"/>
    </location>
</feature>
<sequence>MSQQQNPSDISIDQIPIDLPSTQTSEVDPADVPEEIQSITCGLASEHPPTNPLVVLKAARWWYIHGKGGTDPAFQWAIEWARHLATDTPSDVEQFDEYLEYLVTVGFADEPHELR</sequence>
<reference evidence="3 4" key="1">
    <citation type="submission" date="2021-03" db="EMBL/GenBank/DDBJ databases">
        <title>Genomic Encyclopedia of Type Strains, Phase IV (KMG-IV): sequencing the most valuable type-strain genomes for metagenomic binning, comparative biology and taxonomic classification.</title>
        <authorList>
            <person name="Goeker M."/>
        </authorList>
    </citation>
    <scope>NUCLEOTIDE SEQUENCE [LARGE SCALE GENOMIC DNA]</scope>
    <source>
        <strain evidence="3 4">DSM 12287</strain>
    </source>
</reference>
<dbReference type="Pfam" id="PF26043">
    <property type="entry name" value="DUF8013"/>
    <property type="match status" value="1"/>
</dbReference>
<protein>
    <recommendedName>
        <fullName evidence="2">DUF8013 domain-containing protein</fullName>
    </recommendedName>
</protein>
<organism evidence="3 4">
    <name type="scientific">Halorubrum trapanicum</name>
    <dbReference type="NCBI Taxonomy" id="29284"/>
    <lineage>
        <taxon>Archaea</taxon>
        <taxon>Methanobacteriati</taxon>
        <taxon>Methanobacteriota</taxon>
        <taxon>Stenosarchaea group</taxon>
        <taxon>Halobacteria</taxon>
        <taxon>Halobacteriales</taxon>
        <taxon>Haloferacaceae</taxon>
        <taxon>Halorubrum</taxon>
    </lineage>
</organism>
<evidence type="ECO:0000313" key="4">
    <source>
        <dbReference type="Proteomes" id="UP000770586"/>
    </source>
</evidence>
<accession>A0A8J7RTI6</accession>
<dbReference type="InterPro" id="IPR058326">
    <property type="entry name" value="DUF8013"/>
</dbReference>
<evidence type="ECO:0000259" key="2">
    <source>
        <dbReference type="Pfam" id="PF26043"/>
    </source>
</evidence>
<evidence type="ECO:0000256" key="1">
    <source>
        <dbReference type="SAM" id="MobiDB-lite"/>
    </source>
</evidence>
<evidence type="ECO:0000313" key="3">
    <source>
        <dbReference type="EMBL" id="MBP1903177.1"/>
    </source>
</evidence>
<name>A0A8J7RTI6_9EURY</name>
<dbReference type="Proteomes" id="UP000770586">
    <property type="component" value="Unassembled WGS sequence"/>
</dbReference>
<gene>
    <name evidence="3" type="ORF">J2744_002881</name>
</gene>
<dbReference type="OrthoDB" id="284376at2157"/>
<feature type="compositionally biased region" description="Low complexity" evidence="1">
    <location>
        <begin position="7"/>
        <end position="21"/>
    </location>
</feature>
<proteinExistence type="predicted"/>
<feature type="domain" description="DUF8013" evidence="2">
    <location>
        <begin position="1"/>
        <end position="73"/>
    </location>
</feature>
<comment type="caution">
    <text evidence="3">The sequence shown here is derived from an EMBL/GenBank/DDBJ whole genome shotgun (WGS) entry which is preliminary data.</text>
</comment>
<dbReference type="EMBL" id="JAGGKE010000017">
    <property type="protein sequence ID" value="MBP1903177.1"/>
    <property type="molecule type" value="Genomic_DNA"/>
</dbReference>
<dbReference type="RefSeq" id="WP_210113907.1">
    <property type="nucleotide sequence ID" value="NZ_BAAADX010000012.1"/>
</dbReference>
<dbReference type="AlphaFoldDB" id="A0A8J7RTI6"/>
<keyword evidence="4" id="KW-1185">Reference proteome</keyword>